<keyword evidence="5" id="KW-0805">Transcription regulation</keyword>
<dbReference type="PANTHER" id="PTHR48112:SF36">
    <property type="entry name" value="TRANSCRIPTION FACTOR A, MITOCHONDRIAL"/>
    <property type="match status" value="1"/>
</dbReference>
<dbReference type="InterPro" id="IPR036910">
    <property type="entry name" value="HMG_box_dom_sf"/>
</dbReference>
<feature type="domain" description="HMG box" evidence="15">
    <location>
        <begin position="155"/>
        <end position="219"/>
    </location>
</feature>
<comment type="subunit">
    <text evidence="13">Monomer; binds DNA as a monomer. Homodimer. Component of the mitochondrial transcription initiation complex, composed at least of TFB2M, TFAM and POLRMT. In this complex TFAM recruits POLRMT to the promoter whereas TFB2M induces structural changes in POLRMT to enable promoter opening and trapping of the DNA non-template strand. Upon metabolic stress, forms a complex composed of FOXO3, SIRT3, TFAM and POLRMT. Interacts with TFB1M and TFB2M. Interacts with CLPX; this enhances DNA-binding.</text>
</comment>
<comment type="function">
    <text evidence="12">Binds to the mitochondrial light strand promoter and functions in mitochondrial transcription regulation. Component of the mitochondrial transcription initiation complex, composed at least of TFB2M, TFAM and POLRMT that is required for basal transcription of mitochondrial DNA. In this complex, TFAM recruits POLRMT to a specific promoter whereas TFB2M induces structural changes in POLRMT to enable promoter opening and trapping of the DNA non-template strand. Required for accurate and efficient promoter recognition by the mitochondrial RNA polymerase. Promotes transcription initiation from the HSP1 and the light strand promoter by binding immediately upstream of transcriptional start sites. Is able to unwind DNA. Bends the mitochondrial light strand promoter DNA into a U-turn shape via its HMG boxes. Required for maintenance of normal levels of mitochondrial DNA. May play a role in organizing and compacting mitochondrial DNA.</text>
</comment>
<dbReference type="SUPFAM" id="SSF47095">
    <property type="entry name" value="HMG-box"/>
    <property type="match status" value="2"/>
</dbReference>
<evidence type="ECO:0000313" key="16">
    <source>
        <dbReference type="Ensembl" id="ENSCHIP00010034883.1"/>
    </source>
</evidence>
<evidence type="ECO:0000256" key="6">
    <source>
        <dbReference type="ARBA" id="ARBA00023125"/>
    </source>
</evidence>
<feature type="DNA-binding region" description="HMG box" evidence="14">
    <location>
        <begin position="50"/>
        <end position="118"/>
    </location>
</feature>
<evidence type="ECO:0000256" key="7">
    <source>
        <dbReference type="ARBA" id="ARBA00023128"/>
    </source>
</evidence>
<protein>
    <recommendedName>
        <fullName evidence="11">Transcription factor A, mitochondrial</fullName>
    </recommendedName>
</protein>
<keyword evidence="8" id="KW-0010">Activator</keyword>
<keyword evidence="14" id="KW-0539">Nucleus</keyword>
<comment type="subcellular location">
    <subcellularLocation>
        <location evidence="1">Mitochondrion matrix</location>
        <location evidence="1">Mitochondrion nucleoid</location>
    </subcellularLocation>
</comment>
<dbReference type="Ensembl" id="ENSCHIT00010049070.1">
    <property type="protein sequence ID" value="ENSCHIP00010034883.1"/>
    <property type="gene ID" value="ENSCHIG00010025885.1"/>
</dbReference>
<dbReference type="FunFam" id="1.10.30.10:FF:000045">
    <property type="entry name" value="Transcription factor A, mitochondrial"/>
    <property type="match status" value="1"/>
</dbReference>
<keyword evidence="7" id="KW-0496">Mitochondrion</keyword>
<evidence type="ECO:0000256" key="1">
    <source>
        <dbReference type="ARBA" id="ARBA00004436"/>
    </source>
</evidence>
<accession>A0A8C2RXT0</accession>
<reference evidence="16" key="1">
    <citation type="submission" date="2019-03" db="EMBL/GenBank/DDBJ databases">
        <title>Genome sequencing and reference-guided assembly of Black Bengal Goat (Capra hircus).</title>
        <authorList>
            <person name="Siddiki A.Z."/>
            <person name="Baten A."/>
            <person name="Billah M."/>
            <person name="Alam M.A.U."/>
            <person name="Shawrob K.S.M."/>
            <person name="Saha S."/>
            <person name="Chowdhury M."/>
            <person name="Rahman A.H."/>
            <person name="Stear M."/>
            <person name="Miah G."/>
            <person name="Das G.B."/>
            <person name="Hossain M.M."/>
            <person name="Kumkum M."/>
            <person name="Islam M.S."/>
            <person name="Mollah A.M."/>
            <person name="Ahsan A."/>
            <person name="Tusar F."/>
            <person name="Khan M.K.I."/>
        </authorList>
    </citation>
    <scope>NUCLEOTIDE SEQUENCE [LARGE SCALE GENOMIC DNA]</scope>
</reference>
<dbReference type="GO" id="GO:0003677">
    <property type="term" value="F:DNA binding"/>
    <property type="evidence" value="ECO:0007669"/>
    <property type="project" value="UniProtKB-UniRule"/>
</dbReference>
<evidence type="ECO:0000256" key="11">
    <source>
        <dbReference type="ARBA" id="ARBA00040582"/>
    </source>
</evidence>
<evidence type="ECO:0000256" key="12">
    <source>
        <dbReference type="ARBA" id="ARBA00045216"/>
    </source>
</evidence>
<dbReference type="GO" id="GO:0006357">
    <property type="term" value="P:regulation of transcription by RNA polymerase II"/>
    <property type="evidence" value="ECO:0007669"/>
    <property type="project" value="TreeGrafter"/>
</dbReference>
<evidence type="ECO:0000259" key="15">
    <source>
        <dbReference type="PROSITE" id="PS50118"/>
    </source>
</evidence>
<dbReference type="GO" id="GO:0042645">
    <property type="term" value="C:mitochondrial nucleoid"/>
    <property type="evidence" value="ECO:0007669"/>
    <property type="project" value="UniProtKB-SubCell"/>
</dbReference>
<evidence type="ECO:0000256" key="3">
    <source>
        <dbReference type="ARBA" id="ARBA00022737"/>
    </source>
</evidence>
<evidence type="ECO:0000256" key="8">
    <source>
        <dbReference type="ARBA" id="ARBA00023159"/>
    </source>
</evidence>
<dbReference type="SMART" id="SM00398">
    <property type="entry name" value="HMG"/>
    <property type="match status" value="2"/>
</dbReference>
<keyword evidence="9" id="KW-0804">Transcription</keyword>
<dbReference type="CDD" id="cd21986">
    <property type="entry name" value="HMG-box_TFAM_rpt1"/>
    <property type="match status" value="1"/>
</dbReference>
<feature type="DNA-binding region" description="HMG box" evidence="14">
    <location>
        <begin position="155"/>
        <end position="219"/>
    </location>
</feature>
<evidence type="ECO:0000256" key="10">
    <source>
        <dbReference type="ARBA" id="ARBA00023271"/>
    </source>
</evidence>
<dbReference type="FunFam" id="1.10.30.10:FF:000043">
    <property type="entry name" value="Transcription factor A, mitochondrial"/>
    <property type="match status" value="1"/>
</dbReference>
<dbReference type="PANTHER" id="PTHR48112">
    <property type="entry name" value="HIGH MOBILITY GROUP PROTEIN DSP1"/>
    <property type="match status" value="1"/>
</dbReference>
<keyword evidence="4" id="KW-0809">Transit peptide</keyword>
<dbReference type="AlphaFoldDB" id="A0A8C2RXT0"/>
<organism evidence="16">
    <name type="scientific">Capra hircus</name>
    <name type="common">Goat</name>
    <dbReference type="NCBI Taxonomy" id="9925"/>
    <lineage>
        <taxon>Eukaryota</taxon>
        <taxon>Metazoa</taxon>
        <taxon>Chordata</taxon>
        <taxon>Craniata</taxon>
        <taxon>Vertebrata</taxon>
        <taxon>Euteleostomi</taxon>
        <taxon>Mammalia</taxon>
        <taxon>Eutheria</taxon>
        <taxon>Laurasiatheria</taxon>
        <taxon>Artiodactyla</taxon>
        <taxon>Ruminantia</taxon>
        <taxon>Pecora</taxon>
        <taxon>Bovidae</taxon>
        <taxon>Caprinae</taxon>
        <taxon>Capra</taxon>
    </lineage>
</organism>
<evidence type="ECO:0000256" key="2">
    <source>
        <dbReference type="ARBA" id="ARBA00022553"/>
    </source>
</evidence>
<keyword evidence="6 14" id="KW-0238">DNA-binding</keyword>
<evidence type="ECO:0000256" key="5">
    <source>
        <dbReference type="ARBA" id="ARBA00023015"/>
    </source>
</evidence>
<feature type="domain" description="HMG box" evidence="15">
    <location>
        <begin position="50"/>
        <end position="118"/>
    </location>
</feature>
<evidence type="ECO:0000256" key="14">
    <source>
        <dbReference type="PROSITE-ProRule" id="PRU00267"/>
    </source>
</evidence>
<evidence type="ECO:0000256" key="4">
    <source>
        <dbReference type="ARBA" id="ARBA00022946"/>
    </source>
</evidence>
<dbReference type="Pfam" id="PF09011">
    <property type="entry name" value="HMG_box_2"/>
    <property type="match status" value="1"/>
</dbReference>
<dbReference type="GO" id="GO:0005634">
    <property type="term" value="C:nucleus"/>
    <property type="evidence" value="ECO:0007669"/>
    <property type="project" value="UniProtKB-UniRule"/>
</dbReference>
<keyword evidence="2" id="KW-0597">Phosphoprotein</keyword>
<name>A0A8C2RXT0_CAPHI</name>
<dbReference type="PROSITE" id="PS50118">
    <property type="entry name" value="HMG_BOX_2"/>
    <property type="match status" value="2"/>
</dbReference>
<dbReference type="InterPro" id="IPR050342">
    <property type="entry name" value="HMGB"/>
</dbReference>
<dbReference type="CDD" id="cd21987">
    <property type="entry name" value="HMG-box_TFAM_rpt2"/>
    <property type="match status" value="1"/>
</dbReference>
<reference evidence="16" key="2">
    <citation type="submission" date="2025-08" db="UniProtKB">
        <authorList>
            <consortium name="Ensembl"/>
        </authorList>
    </citation>
    <scope>IDENTIFICATION</scope>
</reference>
<proteinExistence type="predicted"/>
<dbReference type="Pfam" id="PF00505">
    <property type="entry name" value="HMG_box"/>
    <property type="match status" value="1"/>
</dbReference>
<keyword evidence="10" id="KW-1135">Mitochondrion nucleoid</keyword>
<sequence>MALLRGVWGVLNALGKSGADLCAGCGSRLRSPFSFAYVPKWFSSSLTGYPKKPMTSYVRFSKEQLPIFKAQNPDAKNSELIKKIAKLWRELPDSEKKIYEDAYRADWQAYKEEMSRVQEQLTPSQIVSLEKEIMQKRLKKKALIKKRELTMLGKPKRPRSAYNIFIAERFQETRDGTSQVKLKAINENWKNLSNSQKQVYIQLAKDDKIRYYNEMKSWEEQMMEVGREDLIRRSVKYPAKTTSPLPFQSTKLLQTNLKTLQVQIICFEILKQYYS</sequence>
<keyword evidence="3" id="KW-0677">Repeat</keyword>
<evidence type="ECO:0000256" key="13">
    <source>
        <dbReference type="ARBA" id="ARBA00046467"/>
    </source>
</evidence>
<dbReference type="Gene3D" id="1.10.30.10">
    <property type="entry name" value="High mobility group box domain"/>
    <property type="match status" value="2"/>
</dbReference>
<dbReference type="InterPro" id="IPR009071">
    <property type="entry name" value="HMG_box_dom"/>
</dbReference>
<evidence type="ECO:0000256" key="9">
    <source>
        <dbReference type="ARBA" id="ARBA00023163"/>
    </source>
</evidence>